<accession>A0A2P6PAB1</accession>
<protein>
    <submittedName>
        <fullName evidence="1">Uncharacterized protein</fullName>
    </submittedName>
</protein>
<evidence type="ECO:0000313" key="2">
    <source>
        <dbReference type="Proteomes" id="UP000238479"/>
    </source>
</evidence>
<evidence type="ECO:0000313" key="1">
    <source>
        <dbReference type="EMBL" id="PRQ18863.1"/>
    </source>
</evidence>
<comment type="caution">
    <text evidence="1">The sequence shown here is derived from an EMBL/GenBank/DDBJ whole genome shotgun (WGS) entry which is preliminary data.</text>
</comment>
<reference evidence="1 2" key="1">
    <citation type="journal article" date="2018" name="Nat. Genet.">
        <title>The Rosa genome provides new insights in the design of modern roses.</title>
        <authorList>
            <person name="Bendahmane M."/>
        </authorList>
    </citation>
    <scope>NUCLEOTIDE SEQUENCE [LARGE SCALE GENOMIC DNA]</scope>
    <source>
        <strain evidence="2">cv. Old Blush</strain>
    </source>
</reference>
<dbReference type="Proteomes" id="UP000238479">
    <property type="component" value="Chromosome 7"/>
</dbReference>
<sequence>MILSCHSLLHKLSIFLPILQTTSDLQKYPLNRRCESIPLMINTRLFFILTQQRVLK</sequence>
<dbReference type="EMBL" id="PDCK01000045">
    <property type="protein sequence ID" value="PRQ18863.1"/>
    <property type="molecule type" value="Genomic_DNA"/>
</dbReference>
<proteinExistence type="predicted"/>
<dbReference type="Gramene" id="PRQ18863">
    <property type="protein sequence ID" value="PRQ18863"/>
    <property type="gene ID" value="RchiOBHm_Chr7g0210821"/>
</dbReference>
<name>A0A2P6PAB1_ROSCH</name>
<organism evidence="1 2">
    <name type="scientific">Rosa chinensis</name>
    <name type="common">China rose</name>
    <dbReference type="NCBI Taxonomy" id="74649"/>
    <lineage>
        <taxon>Eukaryota</taxon>
        <taxon>Viridiplantae</taxon>
        <taxon>Streptophyta</taxon>
        <taxon>Embryophyta</taxon>
        <taxon>Tracheophyta</taxon>
        <taxon>Spermatophyta</taxon>
        <taxon>Magnoliopsida</taxon>
        <taxon>eudicotyledons</taxon>
        <taxon>Gunneridae</taxon>
        <taxon>Pentapetalae</taxon>
        <taxon>rosids</taxon>
        <taxon>fabids</taxon>
        <taxon>Rosales</taxon>
        <taxon>Rosaceae</taxon>
        <taxon>Rosoideae</taxon>
        <taxon>Rosoideae incertae sedis</taxon>
        <taxon>Rosa</taxon>
    </lineage>
</organism>
<keyword evidence="2" id="KW-1185">Reference proteome</keyword>
<gene>
    <name evidence="1" type="ORF">RchiOBHm_Chr7g0210821</name>
</gene>
<dbReference type="AlphaFoldDB" id="A0A2P6PAB1"/>